<keyword evidence="7" id="KW-1185">Reference proteome</keyword>
<reference evidence="6 7" key="1">
    <citation type="submission" date="2020-08" db="EMBL/GenBank/DDBJ databases">
        <title>Sequencing the genomes of 1000 actinobacteria strains.</title>
        <authorList>
            <person name="Klenk H.-P."/>
        </authorList>
    </citation>
    <scope>NUCLEOTIDE SEQUENCE [LARGE SCALE GENOMIC DNA]</scope>
    <source>
        <strain evidence="6 7">DSM 45859</strain>
    </source>
</reference>
<dbReference type="NCBIfam" id="NF038136">
    <property type="entry name" value="rSAM_Rv_intein"/>
    <property type="match status" value="1"/>
</dbReference>
<dbReference type="RefSeq" id="WP_184779839.1">
    <property type="nucleotide sequence ID" value="NZ_JACHMG010000001.1"/>
</dbReference>
<dbReference type="PANTHER" id="PTHR43432">
    <property type="entry name" value="SLR0285 PROTEIN"/>
    <property type="match status" value="1"/>
</dbReference>
<dbReference type="InterPro" id="IPR003586">
    <property type="entry name" value="Hint_dom_C"/>
</dbReference>
<dbReference type="CDD" id="cd00081">
    <property type="entry name" value="Hint"/>
    <property type="match status" value="1"/>
</dbReference>
<dbReference type="SMART" id="SM00305">
    <property type="entry name" value="HintC"/>
    <property type="match status" value="1"/>
</dbReference>
<comment type="caution">
    <text evidence="6">The sequence shown here is derived from an EMBL/GenBank/DDBJ whole genome shotgun (WGS) entry which is preliminary data.</text>
</comment>
<feature type="compositionally biased region" description="Basic and acidic residues" evidence="4">
    <location>
        <begin position="609"/>
        <end position="625"/>
    </location>
</feature>
<organism evidence="6 7">
    <name type="scientific">Amycolatopsis jiangsuensis</name>
    <dbReference type="NCBI Taxonomy" id="1181879"/>
    <lineage>
        <taxon>Bacteria</taxon>
        <taxon>Bacillati</taxon>
        <taxon>Actinomycetota</taxon>
        <taxon>Actinomycetes</taxon>
        <taxon>Pseudonocardiales</taxon>
        <taxon>Pseudonocardiaceae</taxon>
        <taxon>Amycolatopsis</taxon>
    </lineage>
</organism>
<accession>A0A840ITY9</accession>
<proteinExistence type="predicted"/>
<protein>
    <submittedName>
        <fullName evidence="6">DNA repair photolyase</fullName>
    </submittedName>
</protein>
<keyword evidence="3" id="KW-0411">Iron-sulfur</keyword>
<keyword evidence="1" id="KW-0479">Metal-binding</keyword>
<keyword evidence="6" id="KW-0456">Lyase</keyword>
<dbReference type="SUPFAM" id="SSF51294">
    <property type="entry name" value="Hedgehog/intein (Hint) domain"/>
    <property type="match status" value="1"/>
</dbReference>
<dbReference type="PROSITE" id="PS50817">
    <property type="entry name" value="INTEIN_N_TER"/>
    <property type="match status" value="1"/>
</dbReference>
<dbReference type="Proteomes" id="UP000581769">
    <property type="component" value="Unassembled WGS sequence"/>
</dbReference>
<dbReference type="InterPro" id="IPR007197">
    <property type="entry name" value="rSAM"/>
</dbReference>
<dbReference type="InterPro" id="IPR040086">
    <property type="entry name" value="MJ0683-like"/>
</dbReference>
<dbReference type="SUPFAM" id="SSF102114">
    <property type="entry name" value="Radical SAM enzymes"/>
    <property type="match status" value="1"/>
</dbReference>
<dbReference type="PROSITE" id="PS51918">
    <property type="entry name" value="RADICAL_SAM"/>
    <property type="match status" value="1"/>
</dbReference>
<gene>
    <name evidence="6" type="ORF">BJY18_002177</name>
</gene>
<dbReference type="NCBIfam" id="NF038135">
    <property type="entry name" value="rSAM_Rv2578c"/>
    <property type="match status" value="1"/>
</dbReference>
<feature type="domain" description="Radical SAM core" evidence="5">
    <location>
        <begin position="353"/>
        <end position="589"/>
    </location>
</feature>
<dbReference type="GO" id="GO:0046872">
    <property type="term" value="F:metal ion binding"/>
    <property type="evidence" value="ECO:0007669"/>
    <property type="project" value="UniProtKB-KW"/>
</dbReference>
<dbReference type="InterPro" id="IPR036844">
    <property type="entry name" value="Hint_dom_sf"/>
</dbReference>
<evidence type="ECO:0000256" key="3">
    <source>
        <dbReference type="ARBA" id="ARBA00023014"/>
    </source>
</evidence>
<evidence type="ECO:0000313" key="6">
    <source>
        <dbReference type="EMBL" id="MBB4684692.1"/>
    </source>
</evidence>
<dbReference type="InterPro" id="IPR003587">
    <property type="entry name" value="Hint_dom_N"/>
</dbReference>
<sequence length="632" mass="69134">MRWEQLRAGEGEPVLPGLGAFGEAVRSVRAPEFGGITFHEVRARSVLNRVPDASMVPFRWSVNPYRGCSHACTYCLEGDTPVLMADGRTRPIAELREGDRILGTRGHGVARRLVPTEVLAQWSTVREAYRVTLEDGTRLVAGPDHRFLSARGWKYVTGSRLGTAQRPHLEPGVELVGAGRFARTPDDTLGYRAGYLCGMLRSGGFAAEPDAAARALGYLPDFGSSVGFMRIPRAPDAHWARGFLAGLFDLSGGYRRGTLTLAHEETEVVDTLFAALDRFSFAYDTVGHRRHPGRRQARLTGGTGEVLRFVHLTDPAVEWKRSLEGTVIGSVRRRVAAVEPMGLELPLYDITTGTGDFVADGVVSHNCFARNTHTYLDFDAGRDFDTQVVVKVNAPEVLTAQLKHPGWRREPVAMGTNTDPYQRAEGRYRLMPGIVRALAGSGTPLSILTKGTVLSRDLPLLGSAGEDVPVRLAVSLAVLDRELQRRLEPGTPSPRARLDLVCKAAAAGLPCSVMVAPVLPYLTDSAEALDALFAELAEAGATSATVLPLHLRPGAREWFASWLARTYPALVPKYRRLYARGSYVDPGYRERLAARAGPLLRRHGLAPRTAHEHREPEPETPEPHKPAQLRLL</sequence>
<dbReference type="SMART" id="SM00306">
    <property type="entry name" value="HintN"/>
    <property type="match status" value="1"/>
</dbReference>
<dbReference type="NCBIfam" id="TIGR01445">
    <property type="entry name" value="intein_Nterm"/>
    <property type="match status" value="1"/>
</dbReference>
<dbReference type="Gene3D" id="2.170.16.10">
    <property type="entry name" value="Hedgehog/Intein (Hint) domain"/>
    <property type="match status" value="1"/>
</dbReference>
<name>A0A840ITY9_9PSEU</name>
<dbReference type="InterPro" id="IPR006141">
    <property type="entry name" value="Intein_N"/>
</dbReference>
<evidence type="ECO:0000313" key="7">
    <source>
        <dbReference type="Proteomes" id="UP000581769"/>
    </source>
</evidence>
<dbReference type="InterPro" id="IPR030934">
    <property type="entry name" value="Intein_C"/>
</dbReference>
<keyword evidence="2" id="KW-0408">Iron</keyword>
<dbReference type="GO" id="GO:0016829">
    <property type="term" value="F:lyase activity"/>
    <property type="evidence" value="ECO:0007669"/>
    <property type="project" value="UniProtKB-KW"/>
</dbReference>
<dbReference type="InterPro" id="IPR058240">
    <property type="entry name" value="rSAM_sf"/>
</dbReference>
<dbReference type="PROSITE" id="PS50818">
    <property type="entry name" value="INTEIN_C_TER"/>
    <property type="match status" value="1"/>
</dbReference>
<evidence type="ECO:0000259" key="5">
    <source>
        <dbReference type="PROSITE" id="PS51918"/>
    </source>
</evidence>
<evidence type="ECO:0000256" key="4">
    <source>
        <dbReference type="SAM" id="MobiDB-lite"/>
    </source>
</evidence>
<dbReference type="NCBIfam" id="TIGR01443">
    <property type="entry name" value="intein_Cterm"/>
    <property type="match status" value="1"/>
</dbReference>
<evidence type="ECO:0000256" key="2">
    <source>
        <dbReference type="ARBA" id="ARBA00023004"/>
    </source>
</evidence>
<dbReference type="EMBL" id="JACHMG010000001">
    <property type="protein sequence ID" value="MBB4684692.1"/>
    <property type="molecule type" value="Genomic_DNA"/>
</dbReference>
<dbReference type="AlphaFoldDB" id="A0A840ITY9"/>
<dbReference type="Gene3D" id="3.80.30.30">
    <property type="match status" value="1"/>
</dbReference>
<dbReference type="GO" id="GO:0016539">
    <property type="term" value="P:intein-mediated protein splicing"/>
    <property type="evidence" value="ECO:0007669"/>
    <property type="project" value="InterPro"/>
</dbReference>
<dbReference type="GO" id="GO:0051536">
    <property type="term" value="F:iron-sulfur cluster binding"/>
    <property type="evidence" value="ECO:0007669"/>
    <property type="project" value="UniProtKB-KW"/>
</dbReference>
<dbReference type="PANTHER" id="PTHR43432:SF3">
    <property type="entry name" value="SLR0285 PROTEIN"/>
    <property type="match status" value="1"/>
</dbReference>
<evidence type="ECO:0000256" key="1">
    <source>
        <dbReference type="ARBA" id="ARBA00022723"/>
    </source>
</evidence>
<feature type="region of interest" description="Disordered" evidence="4">
    <location>
        <begin position="607"/>
        <end position="632"/>
    </location>
</feature>